<reference evidence="4 5" key="1">
    <citation type="submission" date="2023-03" db="EMBL/GenBank/DDBJ databases">
        <title>Genome sequence of Microbacterium sp. KACC 23027.</title>
        <authorList>
            <person name="Kim S."/>
            <person name="Heo J."/>
            <person name="Kwon S.-W."/>
        </authorList>
    </citation>
    <scope>NUCLEOTIDE SEQUENCE [LARGE SCALE GENOMIC DNA]</scope>
    <source>
        <strain evidence="4 5">KACC 23027</strain>
    </source>
</reference>
<evidence type="ECO:0000256" key="3">
    <source>
        <dbReference type="PROSITE-ProRule" id="PRU00679"/>
    </source>
</evidence>
<sequence>MNGTVHTVLGDIPADQLGVVAVHEALLSVVPGAQYAYDIPFDRAEIFAELAAKLRAFAAAGGGAIVDATGMFHGRDLPLYEALSRATGVHIIASTGQGPEGELGGYFLTPQTNPPTPWPAERFAELYAREITEGMVVPRVERRAAAGLIATGATRTGMTATEESQFRGCARAGAVTGVALSIRHGTDALHDLGVVLDAALPADRVVVGGLDRADAIAAGAPAAVAGAGAYVGIDHIGHSGEIDDAARAALVAGLVAAGHGDRVVLSSSATGVAKGHHDAGVSFSHVLEVFVPLLQEAGVPDDGIHRLLVDNPGRLLAVKED</sequence>
<dbReference type="EMBL" id="CP119108">
    <property type="protein sequence ID" value="WEG09031.1"/>
    <property type="molecule type" value="Genomic_DNA"/>
</dbReference>
<dbReference type="Pfam" id="PF02126">
    <property type="entry name" value="PTE"/>
    <property type="match status" value="1"/>
</dbReference>
<dbReference type="InterPro" id="IPR001559">
    <property type="entry name" value="Phosphotriesterase"/>
</dbReference>
<comment type="similarity">
    <text evidence="3">Belongs to the metallo-dependent hydrolases superfamily. Phosphotriesterase family.</text>
</comment>
<evidence type="ECO:0000256" key="1">
    <source>
        <dbReference type="ARBA" id="ARBA00022723"/>
    </source>
</evidence>
<comment type="caution">
    <text evidence="3">Lacks conserved residue(s) required for the propagation of feature annotation.</text>
</comment>
<keyword evidence="2" id="KW-0378">Hydrolase</keyword>
<dbReference type="PROSITE" id="PS51347">
    <property type="entry name" value="PHOSPHOTRIESTERASE_2"/>
    <property type="match status" value="1"/>
</dbReference>
<keyword evidence="1" id="KW-0479">Metal-binding</keyword>
<evidence type="ECO:0000313" key="4">
    <source>
        <dbReference type="EMBL" id="WEG09031.1"/>
    </source>
</evidence>
<evidence type="ECO:0000256" key="2">
    <source>
        <dbReference type="ARBA" id="ARBA00022801"/>
    </source>
</evidence>
<dbReference type="PANTHER" id="PTHR10819:SF3">
    <property type="entry name" value="PHOSPHOTRIESTERASE-RELATED PROTEIN"/>
    <property type="match status" value="1"/>
</dbReference>
<dbReference type="InterPro" id="IPR032466">
    <property type="entry name" value="Metal_Hydrolase"/>
</dbReference>
<dbReference type="Proteomes" id="UP001214553">
    <property type="component" value="Chromosome"/>
</dbReference>
<accession>A0ABY8C1V7</accession>
<evidence type="ECO:0000313" key="5">
    <source>
        <dbReference type="Proteomes" id="UP001214553"/>
    </source>
</evidence>
<protein>
    <submittedName>
        <fullName evidence="4">Phosphotriesterase</fullName>
    </submittedName>
</protein>
<dbReference type="Gene3D" id="3.20.20.140">
    <property type="entry name" value="Metal-dependent hydrolases"/>
    <property type="match status" value="1"/>
</dbReference>
<proteinExistence type="inferred from homology"/>
<name>A0ABY8C1V7_9MICO</name>
<keyword evidence="5" id="KW-1185">Reference proteome</keyword>
<dbReference type="PANTHER" id="PTHR10819">
    <property type="entry name" value="PHOSPHOTRIESTERASE-RELATED"/>
    <property type="match status" value="1"/>
</dbReference>
<dbReference type="RefSeq" id="WP_275278355.1">
    <property type="nucleotide sequence ID" value="NZ_CP119108.1"/>
</dbReference>
<dbReference type="SUPFAM" id="SSF51556">
    <property type="entry name" value="Metallo-dependent hydrolases"/>
    <property type="match status" value="1"/>
</dbReference>
<organism evidence="4 5">
    <name type="scientific">Microbacterium horticulturae</name>
    <dbReference type="NCBI Taxonomy" id="3028316"/>
    <lineage>
        <taxon>Bacteria</taxon>
        <taxon>Bacillati</taxon>
        <taxon>Actinomycetota</taxon>
        <taxon>Actinomycetes</taxon>
        <taxon>Micrococcales</taxon>
        <taxon>Microbacteriaceae</taxon>
        <taxon>Microbacterium</taxon>
    </lineage>
</organism>
<gene>
    <name evidence="4" type="ORF">PU630_00265</name>
</gene>